<dbReference type="NCBIfam" id="TIGR02129">
    <property type="entry name" value="hisA_euk"/>
    <property type="match status" value="1"/>
</dbReference>
<evidence type="ECO:0000256" key="5">
    <source>
        <dbReference type="ARBA" id="ARBA00018464"/>
    </source>
</evidence>
<reference evidence="13" key="3">
    <citation type="submission" date="2018-08" db="EMBL/GenBank/DDBJ databases">
        <title>Leveraging single-cell genomics to expand the Fungal Tree of Life.</title>
        <authorList>
            <consortium name="DOE Joint Genome Institute"/>
            <person name="Ahrendt S.R."/>
            <person name="Quandt C.A."/>
            <person name="Ciobanu D."/>
            <person name="Clum A."/>
            <person name="Salamov A."/>
            <person name="Andreopoulos B."/>
            <person name="Cheng J.-F."/>
            <person name="Woyke T."/>
            <person name="Pelin A."/>
            <person name="Henrissat B."/>
            <person name="Reynolds N."/>
            <person name="Benny G.L."/>
            <person name="Smith M.E."/>
            <person name="James T.Y."/>
            <person name="Grigoriev I.V."/>
        </authorList>
    </citation>
    <scope>NUCLEOTIDE SEQUENCE</scope>
    <source>
        <strain evidence="13">ATCC 52028</strain>
    </source>
</reference>
<keyword evidence="7 11" id="KW-0368">Histidine biosynthesis</keyword>
<dbReference type="Gene3D" id="3.20.20.70">
    <property type="entry name" value="Aldolase class I"/>
    <property type="match status" value="1"/>
</dbReference>
<evidence type="ECO:0000256" key="7">
    <source>
        <dbReference type="ARBA" id="ARBA00023102"/>
    </source>
</evidence>
<protein>
    <recommendedName>
        <fullName evidence="5 12">1-(5-phosphoribosyl)-5-[(5-phosphoribosylamino)methylideneamino] imidazole-4-carboxamide isomerase</fullName>
        <ecNumber evidence="4 12">5.3.1.16</ecNumber>
    </recommendedName>
    <alternativeName>
        <fullName evidence="10 12">5-proFAR isomerase</fullName>
    </alternativeName>
    <alternativeName>
        <fullName evidence="9 12">Phosphoribosylformimino-5-aminoimidazole carboxamide ribotide isomerase</fullName>
    </alternativeName>
</protein>
<dbReference type="PANTHER" id="PTHR43090:SF2">
    <property type="entry name" value="1-(5-PHOSPHORIBOSYL)-5-[(5-PHOSPHORIBOSYLAMINO)METHYLIDENEAMINO] IMIDAZOLE-4-CARBOXAMIDE ISOMERASE"/>
    <property type="match status" value="1"/>
</dbReference>
<dbReference type="GO" id="GO:0003949">
    <property type="term" value="F:1-(5-phosphoribosyl)-5-[(5-phosphoribosylamino)methylideneamino]imidazole-4-carboxamide isomerase activity"/>
    <property type="evidence" value="ECO:0007669"/>
    <property type="project" value="UniProtKB-EC"/>
</dbReference>
<reference evidence="14" key="2">
    <citation type="submission" date="2018-04" db="EMBL/GenBank/DDBJ databases">
        <title>Leveraging single-cell genomics to expand the Fungal Tree of Life.</title>
        <authorList>
            <consortium name="DOE Joint Genome Institute"/>
            <person name="Ahrendt S.R."/>
            <person name="Quandt C.A."/>
            <person name="Ciobanu D."/>
            <person name="Clum A."/>
            <person name="Salamov A."/>
            <person name="Andreopoulos B."/>
            <person name="Cheng J.-F."/>
            <person name="Woyke T."/>
            <person name="Pelin A."/>
            <person name="Henrissat B."/>
            <person name="Benny G.L."/>
            <person name="Smith M.E."/>
            <person name="James T.Y."/>
            <person name="Grigoriev I.V."/>
        </authorList>
    </citation>
    <scope>NUCLEOTIDE SEQUENCE</scope>
    <source>
        <strain evidence="14">ATCC 52028</strain>
    </source>
</reference>
<evidence type="ECO:0000313" key="15">
    <source>
        <dbReference type="Proteomes" id="UP000268535"/>
    </source>
</evidence>
<dbReference type="InterPro" id="IPR011060">
    <property type="entry name" value="RibuloseP-bd_barrel"/>
</dbReference>
<gene>
    <name evidence="13" type="ORF">CAUPRSCDRAFT_9679</name>
    <name evidence="14" type="ORF">CXG81DRAFT_30256</name>
</gene>
<evidence type="ECO:0000256" key="2">
    <source>
        <dbReference type="ARBA" id="ARBA00005133"/>
    </source>
</evidence>
<keyword evidence="12" id="KW-0963">Cytoplasm</keyword>
<comment type="similarity">
    <text evidence="3 11">Belongs to the HisA/HisF family.</text>
</comment>
<evidence type="ECO:0000256" key="6">
    <source>
        <dbReference type="ARBA" id="ARBA00022605"/>
    </source>
</evidence>
<evidence type="ECO:0000256" key="1">
    <source>
        <dbReference type="ARBA" id="ARBA00000901"/>
    </source>
</evidence>
<dbReference type="EMBL" id="ML009117">
    <property type="protein sequence ID" value="RKO98087.1"/>
    <property type="molecule type" value="Genomic_DNA"/>
</dbReference>
<keyword evidence="8 12" id="KW-0413">Isomerase</keyword>
<dbReference type="EMBL" id="ML014304">
    <property type="protein sequence ID" value="RKO99249.1"/>
    <property type="molecule type" value="Genomic_DNA"/>
</dbReference>
<evidence type="ECO:0000256" key="9">
    <source>
        <dbReference type="ARBA" id="ARBA00030547"/>
    </source>
</evidence>
<dbReference type="InterPro" id="IPR006062">
    <property type="entry name" value="His_biosynth"/>
</dbReference>
<dbReference type="Proteomes" id="UP000268535">
    <property type="component" value="Unassembled WGS sequence"/>
</dbReference>
<evidence type="ECO:0000256" key="3">
    <source>
        <dbReference type="ARBA" id="ARBA00009667"/>
    </source>
</evidence>
<dbReference type="AlphaFoldDB" id="A0A4V1ITS6"/>
<evidence type="ECO:0000256" key="10">
    <source>
        <dbReference type="ARBA" id="ARBA00031376"/>
    </source>
</evidence>
<organism evidence="13 15">
    <name type="scientific">Caulochytrium protostelioides</name>
    <dbReference type="NCBI Taxonomy" id="1555241"/>
    <lineage>
        <taxon>Eukaryota</taxon>
        <taxon>Fungi</taxon>
        <taxon>Fungi incertae sedis</taxon>
        <taxon>Chytridiomycota</taxon>
        <taxon>Chytridiomycota incertae sedis</taxon>
        <taxon>Chytridiomycetes</taxon>
        <taxon>Caulochytriales</taxon>
        <taxon>Caulochytriaceae</taxon>
        <taxon>Caulochytrium</taxon>
    </lineage>
</organism>
<keyword evidence="6 11" id="KW-0028">Amino-acid biosynthesis</keyword>
<comment type="subcellular location">
    <subcellularLocation>
        <location evidence="12">Cytoplasm</location>
    </subcellularLocation>
</comment>
<reference evidence="15 16" key="1">
    <citation type="journal article" date="2018" name="Nat. Microbiol.">
        <title>Leveraging single-cell genomics to expand the fungal tree of life.</title>
        <authorList>
            <person name="Ahrendt S.R."/>
            <person name="Quandt C.A."/>
            <person name="Ciobanu D."/>
            <person name="Clum A."/>
            <person name="Salamov A."/>
            <person name="Andreopoulos B."/>
            <person name="Cheng J.F."/>
            <person name="Woyke T."/>
            <person name="Pelin A."/>
            <person name="Henrissat B."/>
            <person name="Reynolds N.K."/>
            <person name="Benny G.L."/>
            <person name="Smith M.E."/>
            <person name="James T.Y."/>
            <person name="Grigoriev I.V."/>
        </authorList>
    </citation>
    <scope>NUCLEOTIDE SEQUENCE [LARGE SCALE GENOMIC DNA]</scope>
    <source>
        <strain evidence="15 16">ATCC 52028</strain>
    </source>
</reference>
<dbReference type="Pfam" id="PF00977">
    <property type="entry name" value="His_biosynth"/>
    <property type="match status" value="1"/>
</dbReference>
<dbReference type="PANTHER" id="PTHR43090">
    <property type="entry name" value="1-(5-PHOSPHORIBOSYL)-5-[(5-PHOSPHORIBOSYLAMINO)METHYLIDENEAMINO] IMIDAZOLE-4-CARBOXAMIDE ISOMERASE"/>
    <property type="match status" value="1"/>
</dbReference>
<evidence type="ECO:0000313" key="13">
    <source>
        <dbReference type="EMBL" id="RKO98087.1"/>
    </source>
</evidence>
<evidence type="ECO:0000313" key="14">
    <source>
        <dbReference type="EMBL" id="RKO99249.1"/>
    </source>
</evidence>
<dbReference type="STRING" id="1555241.A0A4V1ITS6"/>
<accession>A0A4V1ITS6</accession>
<dbReference type="InterPro" id="IPR013785">
    <property type="entry name" value="Aldolase_TIM"/>
</dbReference>
<dbReference type="InterPro" id="IPR011858">
    <property type="entry name" value="His6/HISN3"/>
</dbReference>
<keyword evidence="16" id="KW-1185">Reference proteome</keyword>
<evidence type="ECO:0000256" key="4">
    <source>
        <dbReference type="ARBA" id="ARBA00012550"/>
    </source>
</evidence>
<dbReference type="InterPro" id="IPR044524">
    <property type="entry name" value="Isoase_HisA-like"/>
</dbReference>
<comment type="pathway">
    <text evidence="2 12">Amino-acid biosynthesis; L-histidine biosynthesis; L-histidine from 5-phospho-alpha-D-ribose 1-diphosphate: step 4/9.</text>
</comment>
<dbReference type="EC" id="5.3.1.16" evidence="4 12"/>
<dbReference type="GO" id="GO:0005737">
    <property type="term" value="C:cytoplasm"/>
    <property type="evidence" value="ECO:0007669"/>
    <property type="project" value="UniProtKB-SubCell"/>
</dbReference>
<dbReference type="SUPFAM" id="SSF51366">
    <property type="entry name" value="Ribulose-phoshate binding barrel"/>
    <property type="match status" value="1"/>
</dbReference>
<evidence type="ECO:0000256" key="8">
    <source>
        <dbReference type="ARBA" id="ARBA00023235"/>
    </source>
</evidence>
<name>A0A4V1ITS6_9FUNG</name>
<dbReference type="UniPathway" id="UPA00031">
    <property type="reaction ID" value="UER00009"/>
</dbReference>
<evidence type="ECO:0000313" key="16">
    <source>
        <dbReference type="Proteomes" id="UP000274922"/>
    </source>
</evidence>
<dbReference type="Proteomes" id="UP000274922">
    <property type="component" value="Unassembled WGS sequence"/>
</dbReference>
<dbReference type="GO" id="GO:0000162">
    <property type="term" value="P:L-tryptophan biosynthetic process"/>
    <property type="evidence" value="ECO:0007669"/>
    <property type="project" value="TreeGrafter"/>
</dbReference>
<comment type="catalytic activity">
    <reaction evidence="1 12">
        <text>1-(5-phospho-beta-D-ribosyl)-5-[(5-phospho-beta-D-ribosylamino)methylideneamino]imidazole-4-carboxamide = 5-[(5-phospho-1-deoxy-D-ribulos-1-ylimino)methylamino]-1-(5-phospho-beta-D-ribosyl)imidazole-4-carboxamide</text>
        <dbReference type="Rhea" id="RHEA:15469"/>
        <dbReference type="ChEBI" id="CHEBI:58435"/>
        <dbReference type="ChEBI" id="CHEBI:58525"/>
        <dbReference type="EC" id="5.3.1.16"/>
    </reaction>
</comment>
<sequence>MTRFRPCIDLHQGEVKQIVGGTLNTADPSAVATNHVSPHSADWFASLYRRHQLHGGHLIRLGGGNDVAARAACAAWPDALAIGGGITLANARDWLHDRTAPPGTGVPGAEKVIVTSWLFPDHQWDLARLVALAETVGRDRLVVDLSCRRAPPADPAAAPTWHIAVAGWQVTTSVALSEALIAAVAPYCSELLVHAADVEGLCRGIDEALVARLAEWCASEPVRRAIPDNTADAPLACTYAGGARHLDDVALVQSLSAGRIDVTLGSCLDIFGGTGVRFEDAVQWNQEHADP</sequence>
<evidence type="ECO:0000256" key="11">
    <source>
        <dbReference type="RuleBase" id="RU003657"/>
    </source>
</evidence>
<dbReference type="OrthoDB" id="446074at2759"/>
<proteinExistence type="inferred from homology"/>
<evidence type="ECO:0000256" key="12">
    <source>
        <dbReference type="RuleBase" id="RU364022"/>
    </source>
</evidence>
<dbReference type="GO" id="GO:0000105">
    <property type="term" value="P:L-histidine biosynthetic process"/>
    <property type="evidence" value="ECO:0007669"/>
    <property type="project" value="UniProtKB-UniPathway"/>
</dbReference>